<proteinExistence type="predicted"/>
<dbReference type="Pfam" id="PF00668">
    <property type="entry name" value="Condensation"/>
    <property type="match status" value="1"/>
</dbReference>
<dbReference type="SUPFAM" id="SSF52777">
    <property type="entry name" value="CoA-dependent acyltransferases"/>
    <property type="match status" value="1"/>
</dbReference>
<accession>A0A9X9F0W2</accession>
<evidence type="ECO:0000313" key="3">
    <source>
        <dbReference type="Proteomes" id="UP000308444"/>
    </source>
</evidence>
<reference evidence="2 3" key="1">
    <citation type="journal article" date="2019" name="Environ. Microbiol.">
        <title>An active ?-lactamase is a part of an orchestrated cell wall stress resistance network of Bacillus subtilis and related rhizosphere species.</title>
        <authorList>
            <person name="Bucher T."/>
            <person name="Keren-Paz A."/>
            <person name="Hausser J."/>
            <person name="Olender T."/>
            <person name="Cytryn E."/>
            <person name="Kolodkin-Gal I."/>
        </authorList>
    </citation>
    <scope>NUCLEOTIDE SEQUENCE [LARGE SCALE GENOMIC DNA]</scope>
    <source>
        <strain evidence="2 3">I32</strain>
    </source>
</reference>
<feature type="non-terminal residue" evidence="2">
    <location>
        <position position="1"/>
    </location>
</feature>
<protein>
    <recommendedName>
        <fullName evidence="1">Condensation domain-containing protein</fullName>
    </recommendedName>
</protein>
<dbReference type="GO" id="GO:0005829">
    <property type="term" value="C:cytosol"/>
    <property type="evidence" value="ECO:0007669"/>
    <property type="project" value="TreeGrafter"/>
</dbReference>
<evidence type="ECO:0000313" key="2">
    <source>
        <dbReference type="EMBL" id="TKI80895.1"/>
    </source>
</evidence>
<dbReference type="PANTHER" id="PTHR45527">
    <property type="entry name" value="NONRIBOSOMAL PEPTIDE SYNTHETASE"/>
    <property type="match status" value="1"/>
</dbReference>
<dbReference type="EMBL" id="SZOH01005126">
    <property type="protein sequence ID" value="TKI80895.1"/>
    <property type="molecule type" value="Genomic_DNA"/>
</dbReference>
<name>A0A9X9F0W2_BACCE</name>
<dbReference type="GO" id="GO:0031177">
    <property type="term" value="F:phosphopantetheine binding"/>
    <property type="evidence" value="ECO:0007669"/>
    <property type="project" value="TreeGrafter"/>
</dbReference>
<gene>
    <name evidence="2" type="ORF">FC695_43290</name>
</gene>
<feature type="non-terminal residue" evidence="2">
    <location>
        <position position="99"/>
    </location>
</feature>
<dbReference type="PANTHER" id="PTHR45527:SF1">
    <property type="entry name" value="FATTY ACID SYNTHASE"/>
    <property type="match status" value="1"/>
</dbReference>
<sequence length="99" mass="11327">TYTMVLPSTLHDKLNELSRKEGATLFMTLLAAYQSFLSRYTGQEDILVGSPIANRNYREIEGLIGFFVNTLVYRANLSGRPTFQDVLYQVRQKALKAYE</sequence>
<organism evidence="2 3">
    <name type="scientific">Bacillus cereus</name>
    <dbReference type="NCBI Taxonomy" id="1396"/>
    <lineage>
        <taxon>Bacteria</taxon>
        <taxon>Bacillati</taxon>
        <taxon>Bacillota</taxon>
        <taxon>Bacilli</taxon>
        <taxon>Bacillales</taxon>
        <taxon>Bacillaceae</taxon>
        <taxon>Bacillus</taxon>
        <taxon>Bacillus cereus group</taxon>
    </lineage>
</organism>
<dbReference type="InterPro" id="IPR001242">
    <property type="entry name" value="Condensation_dom"/>
</dbReference>
<dbReference type="GO" id="GO:0043041">
    <property type="term" value="P:amino acid activation for nonribosomal peptide biosynthetic process"/>
    <property type="evidence" value="ECO:0007669"/>
    <property type="project" value="TreeGrafter"/>
</dbReference>
<feature type="domain" description="Condensation" evidence="1">
    <location>
        <begin position="2"/>
        <end position="98"/>
    </location>
</feature>
<dbReference type="AlphaFoldDB" id="A0A9X9F0W2"/>
<dbReference type="Proteomes" id="UP000308444">
    <property type="component" value="Unassembled WGS sequence"/>
</dbReference>
<comment type="caution">
    <text evidence="2">The sequence shown here is derived from an EMBL/GenBank/DDBJ whole genome shotgun (WGS) entry which is preliminary data.</text>
</comment>
<dbReference type="GO" id="GO:0003824">
    <property type="term" value="F:catalytic activity"/>
    <property type="evidence" value="ECO:0007669"/>
    <property type="project" value="InterPro"/>
</dbReference>
<dbReference type="GO" id="GO:0044550">
    <property type="term" value="P:secondary metabolite biosynthetic process"/>
    <property type="evidence" value="ECO:0007669"/>
    <property type="project" value="TreeGrafter"/>
</dbReference>
<evidence type="ECO:0000259" key="1">
    <source>
        <dbReference type="Pfam" id="PF00668"/>
    </source>
</evidence>
<dbReference type="Gene3D" id="3.30.559.30">
    <property type="entry name" value="Nonribosomal peptide synthetase, condensation domain"/>
    <property type="match status" value="1"/>
</dbReference>